<dbReference type="PANTHER" id="PTHR40257:SF1">
    <property type="entry name" value="DUF1330 DOMAIN-CONTAINING PROTEIN"/>
    <property type="match status" value="1"/>
</dbReference>
<dbReference type="Pfam" id="PF07045">
    <property type="entry name" value="DUF1330"/>
    <property type="match status" value="1"/>
</dbReference>
<dbReference type="Gene3D" id="3.30.70.100">
    <property type="match status" value="1"/>
</dbReference>
<dbReference type="EMBL" id="CP027668">
    <property type="protein sequence ID" value="AVO44038.1"/>
    <property type="molecule type" value="Genomic_DNA"/>
</dbReference>
<dbReference type="Proteomes" id="UP000237889">
    <property type="component" value="Chromosome"/>
</dbReference>
<accession>A0A2S0N7C0</accession>
<evidence type="ECO:0000313" key="2">
    <source>
        <dbReference type="EMBL" id="AVO44038.1"/>
    </source>
</evidence>
<dbReference type="AlphaFoldDB" id="A0A2S0N7C0"/>
<feature type="domain" description="DUF1330" evidence="1">
    <location>
        <begin position="49"/>
        <end position="126"/>
    </location>
</feature>
<dbReference type="KEGG" id="phr:C6569_02580"/>
<evidence type="ECO:0000259" key="1">
    <source>
        <dbReference type="Pfam" id="PF07045"/>
    </source>
</evidence>
<keyword evidence="3" id="KW-1185">Reference proteome</keyword>
<dbReference type="PANTHER" id="PTHR40257">
    <property type="match status" value="1"/>
</dbReference>
<dbReference type="OrthoDB" id="8909581at2"/>
<dbReference type="SUPFAM" id="SSF54909">
    <property type="entry name" value="Dimeric alpha+beta barrel"/>
    <property type="match status" value="1"/>
</dbReference>
<protein>
    <submittedName>
        <fullName evidence="2">DUF1330 domain-containing protein</fullName>
    </submittedName>
</protein>
<dbReference type="InterPro" id="IPR010753">
    <property type="entry name" value="DUF1330"/>
</dbReference>
<gene>
    <name evidence="2" type="ORF">C6569_02580</name>
</gene>
<dbReference type="InterPro" id="IPR011008">
    <property type="entry name" value="Dimeric_a/b-barrel"/>
</dbReference>
<name>A0A2S0N7C0_9HYPH</name>
<evidence type="ECO:0000313" key="3">
    <source>
        <dbReference type="Proteomes" id="UP000237889"/>
    </source>
</evidence>
<dbReference type="RefSeq" id="WP_106747368.1">
    <property type="nucleotide sequence ID" value="NZ_CP027668.1"/>
</dbReference>
<organism evidence="2 3">
    <name type="scientific">Phreatobacter cathodiphilus</name>
    <dbReference type="NCBI Taxonomy" id="1868589"/>
    <lineage>
        <taxon>Bacteria</taxon>
        <taxon>Pseudomonadati</taxon>
        <taxon>Pseudomonadota</taxon>
        <taxon>Alphaproteobacteria</taxon>
        <taxon>Hyphomicrobiales</taxon>
        <taxon>Phreatobacteraceae</taxon>
        <taxon>Phreatobacter</taxon>
    </lineage>
</organism>
<reference evidence="2 3" key="1">
    <citation type="submission" date="2018-03" db="EMBL/GenBank/DDBJ databases">
        <title>Genome sequencing of Phreatobacter sp.</title>
        <authorList>
            <person name="Kim S.-J."/>
            <person name="Heo J."/>
            <person name="Kwon S.-W."/>
        </authorList>
    </citation>
    <scope>NUCLEOTIDE SEQUENCE [LARGE SCALE GENOMIC DNA]</scope>
    <source>
        <strain evidence="2 3">S-12</strain>
    </source>
</reference>
<sequence>MTDETPGHVDPTKDRFALFKDLPRDEPVHMLNLVKLKPEATYADGRTATGREAYAAYGRDSGPVFRRLGGRIVWSGRPDLTLIGPEAERWDIAFIAEYPSGQAFIDMIRDPVYREAVKHRQAAVATSRLIRMAPGKPGEGFGEEG</sequence>
<proteinExistence type="predicted"/>